<dbReference type="InterPro" id="IPR004474">
    <property type="entry name" value="LytR_CpsA_psr"/>
</dbReference>
<evidence type="ECO:0000313" key="6">
    <source>
        <dbReference type="EMBL" id="GGZ63672.1"/>
    </source>
</evidence>
<feature type="compositionally biased region" description="Basic residues" evidence="2">
    <location>
        <begin position="80"/>
        <end position="91"/>
    </location>
</feature>
<keyword evidence="3" id="KW-0812">Transmembrane</keyword>
<feature type="domain" description="Cell envelope-related transcriptional attenuator" evidence="4">
    <location>
        <begin position="168"/>
        <end position="330"/>
    </location>
</feature>
<evidence type="ECO:0000259" key="5">
    <source>
        <dbReference type="Pfam" id="PF13399"/>
    </source>
</evidence>
<sequence length="569" mass="60477">MDAQSRGRADGIDPADQWVLNPQTGTYELRLDDSVPRQDAAGHRDAVPAPARPASPSVPGQRGRRSARPPEDGRPGGSGRRGRRTRKPARRKALMWTGGVLGFLLVGGSIGGYLLYDRLNGNLNAIDVGDALSGRGLKDGPLNILVIGTDKRTGKGNEGYGDKGSEGHADTTFLFHVSADRTNTTALSIPRDLVIDIPECPTKQPDGSTKIIPAQPATRFNESFGQRGRDPGCTMRTVKAITGLPMDHFMMVDFNAVKTLTTAIGGVDICLDKPMKDDESELDLAAGPHRVQGEQALAFVRNRHGLQNDSDLDRIAVQQQFVASMIRRMKNDVLGDPKAMFALADSMTKALTVDTGIGDVPKLTALAKELGGIDVKNISLMTVPVIDNPAEGPVKATVVLNPVEAPQVFAMLADDVSFTEVRKKEKKAEKAAREKQNALLKGDRAQPSEIRVDIYNGSSVNGAAQTTLSWLQTVKGVLKSANKSNAPQKAARTTLEYAPNQADQARALADMLGLPASGLRPGTVNAEGLQAMTLTLGGDFKAAGTPIAAPAKAPAGVKKVEADKQVCAR</sequence>
<dbReference type="PANTHER" id="PTHR33392">
    <property type="entry name" value="POLYISOPRENYL-TEICHOIC ACID--PEPTIDOGLYCAN TEICHOIC ACID TRANSFERASE TAGU"/>
    <property type="match status" value="1"/>
</dbReference>
<reference evidence="6" key="2">
    <citation type="submission" date="2020-09" db="EMBL/GenBank/DDBJ databases">
        <authorList>
            <person name="Sun Q."/>
            <person name="Ohkuma M."/>
        </authorList>
    </citation>
    <scope>NUCLEOTIDE SEQUENCE</scope>
    <source>
        <strain evidence="6">JCM 4988</strain>
    </source>
</reference>
<comment type="similarity">
    <text evidence="1">Belongs to the LytR/CpsA/Psr (LCP) family.</text>
</comment>
<feature type="compositionally biased region" description="Basic and acidic residues" evidence="2">
    <location>
        <begin position="1"/>
        <end position="11"/>
    </location>
</feature>
<feature type="transmembrane region" description="Helical" evidence="3">
    <location>
        <begin position="93"/>
        <end position="116"/>
    </location>
</feature>
<proteinExistence type="inferred from homology"/>
<evidence type="ECO:0000256" key="3">
    <source>
        <dbReference type="SAM" id="Phobius"/>
    </source>
</evidence>
<evidence type="ECO:0000313" key="7">
    <source>
        <dbReference type="Proteomes" id="UP000630936"/>
    </source>
</evidence>
<feature type="region of interest" description="Disordered" evidence="2">
    <location>
        <begin position="1"/>
        <end position="91"/>
    </location>
</feature>
<protein>
    <submittedName>
        <fullName evidence="6">LytR family transcriptional regulator</fullName>
    </submittedName>
</protein>
<feature type="compositionally biased region" description="Low complexity" evidence="2">
    <location>
        <begin position="47"/>
        <end position="59"/>
    </location>
</feature>
<evidence type="ECO:0000256" key="2">
    <source>
        <dbReference type="SAM" id="MobiDB-lite"/>
    </source>
</evidence>
<reference evidence="6" key="1">
    <citation type="journal article" date="2014" name="Int. J. Syst. Evol. Microbiol.">
        <title>Complete genome sequence of Corynebacterium casei LMG S-19264T (=DSM 44701T), isolated from a smear-ripened cheese.</title>
        <authorList>
            <consortium name="US DOE Joint Genome Institute (JGI-PGF)"/>
            <person name="Walter F."/>
            <person name="Albersmeier A."/>
            <person name="Kalinowski J."/>
            <person name="Ruckert C."/>
        </authorList>
    </citation>
    <scope>NUCLEOTIDE SEQUENCE</scope>
    <source>
        <strain evidence="6">JCM 4988</strain>
    </source>
</reference>
<comment type="caution">
    <text evidence="6">The sequence shown here is derived from an EMBL/GenBank/DDBJ whole genome shotgun (WGS) entry which is preliminary data.</text>
</comment>
<feature type="compositionally biased region" description="Basic and acidic residues" evidence="2">
    <location>
        <begin position="29"/>
        <end position="46"/>
    </location>
</feature>
<accession>A0A918QS26</accession>
<dbReference type="RefSeq" id="WP_190127020.1">
    <property type="nucleotide sequence ID" value="NZ_BMWG01000038.1"/>
</dbReference>
<dbReference type="InterPro" id="IPR050922">
    <property type="entry name" value="LytR/CpsA/Psr_CW_biosynth"/>
</dbReference>
<dbReference type="Pfam" id="PF03816">
    <property type="entry name" value="LytR_cpsA_psr"/>
    <property type="match status" value="1"/>
</dbReference>
<keyword evidence="3" id="KW-0472">Membrane</keyword>
<evidence type="ECO:0000256" key="1">
    <source>
        <dbReference type="ARBA" id="ARBA00006068"/>
    </source>
</evidence>
<dbReference type="Pfam" id="PF13399">
    <property type="entry name" value="LytR_C"/>
    <property type="match status" value="1"/>
</dbReference>
<evidence type="ECO:0000259" key="4">
    <source>
        <dbReference type="Pfam" id="PF03816"/>
    </source>
</evidence>
<name>A0A918QS26_9ACTN</name>
<dbReference type="NCBIfam" id="TIGR00350">
    <property type="entry name" value="lytR_cpsA_psr"/>
    <property type="match status" value="1"/>
</dbReference>
<dbReference type="PANTHER" id="PTHR33392:SF6">
    <property type="entry name" value="POLYISOPRENYL-TEICHOIC ACID--PEPTIDOGLYCAN TEICHOIC ACID TRANSFERASE TAGU"/>
    <property type="match status" value="1"/>
</dbReference>
<feature type="domain" description="LytR/CpsA/Psr regulator C-terminal" evidence="5">
    <location>
        <begin position="449"/>
        <end position="540"/>
    </location>
</feature>
<organism evidence="6 7">
    <name type="scientific">Streptomyces inusitatus</name>
    <dbReference type="NCBI Taxonomy" id="68221"/>
    <lineage>
        <taxon>Bacteria</taxon>
        <taxon>Bacillati</taxon>
        <taxon>Actinomycetota</taxon>
        <taxon>Actinomycetes</taxon>
        <taxon>Kitasatosporales</taxon>
        <taxon>Streptomycetaceae</taxon>
        <taxon>Streptomyces</taxon>
    </lineage>
</organism>
<dbReference type="Gene3D" id="3.40.630.190">
    <property type="entry name" value="LCP protein"/>
    <property type="match status" value="1"/>
</dbReference>
<dbReference type="Gene3D" id="3.30.70.2390">
    <property type="match status" value="1"/>
</dbReference>
<keyword evidence="7" id="KW-1185">Reference proteome</keyword>
<keyword evidence="3" id="KW-1133">Transmembrane helix</keyword>
<gene>
    <name evidence="6" type="ORF">GCM10010387_66320</name>
</gene>
<dbReference type="Proteomes" id="UP000630936">
    <property type="component" value="Unassembled WGS sequence"/>
</dbReference>
<dbReference type="InterPro" id="IPR027381">
    <property type="entry name" value="LytR/CpsA/Psr_C"/>
</dbReference>
<dbReference type="AlphaFoldDB" id="A0A918QS26"/>
<dbReference type="EMBL" id="BMWG01000038">
    <property type="protein sequence ID" value="GGZ63672.1"/>
    <property type="molecule type" value="Genomic_DNA"/>
</dbReference>